<dbReference type="InterPro" id="IPR039538">
    <property type="entry name" value="BetI_C"/>
</dbReference>
<dbReference type="InterPro" id="IPR036271">
    <property type="entry name" value="Tet_transcr_reg_TetR-rel_C_sf"/>
</dbReference>
<evidence type="ECO:0000313" key="7">
    <source>
        <dbReference type="EMBL" id="HAT3807937.1"/>
    </source>
</evidence>
<dbReference type="PANTHER" id="PTHR30055:SF223">
    <property type="entry name" value="HTH-TYPE TRANSCRIPTIONAL REGULATOR UIDR"/>
    <property type="match status" value="1"/>
</dbReference>
<dbReference type="InterPro" id="IPR001647">
    <property type="entry name" value="HTH_TetR"/>
</dbReference>
<dbReference type="SUPFAM" id="SSF46689">
    <property type="entry name" value="Homeodomain-like"/>
    <property type="match status" value="1"/>
</dbReference>
<comment type="caution">
    <text evidence="7">The sequence shown here is derived from an EMBL/GenBank/DDBJ whole genome shotgun (WGS) entry which is preliminary data.</text>
</comment>
<keyword evidence="2" id="KW-0805">Transcription regulation</keyword>
<feature type="domain" description="HTH tetR-type" evidence="6">
    <location>
        <begin position="9"/>
        <end position="69"/>
    </location>
</feature>
<dbReference type="EMBL" id="DACSWI010000001">
    <property type="protein sequence ID" value="HAT3807937.1"/>
    <property type="molecule type" value="Genomic_DNA"/>
</dbReference>
<protein>
    <submittedName>
        <fullName evidence="7">TetR/AcrR family transcriptional regulator</fullName>
    </submittedName>
</protein>
<evidence type="ECO:0000256" key="3">
    <source>
        <dbReference type="ARBA" id="ARBA00023125"/>
    </source>
</evidence>
<reference evidence="7" key="2">
    <citation type="submission" date="2020-10" db="EMBL/GenBank/DDBJ databases">
        <authorList>
            <consortium name="NCBI Pathogen Detection Project"/>
        </authorList>
    </citation>
    <scope>NUCLEOTIDE SEQUENCE</scope>
    <source>
        <strain evidence="7">Morganella morganii ARLG-3209</strain>
    </source>
</reference>
<dbReference type="PRINTS" id="PR00455">
    <property type="entry name" value="HTHTETR"/>
</dbReference>
<evidence type="ECO:0000256" key="2">
    <source>
        <dbReference type="ARBA" id="ARBA00023015"/>
    </source>
</evidence>
<gene>
    <name evidence="7" type="ORF">I8608_000741</name>
</gene>
<organism evidence="7 8">
    <name type="scientific">Morganella morganii</name>
    <name type="common">Proteus morganii</name>
    <dbReference type="NCBI Taxonomy" id="582"/>
    <lineage>
        <taxon>Bacteria</taxon>
        <taxon>Pseudomonadati</taxon>
        <taxon>Pseudomonadota</taxon>
        <taxon>Gammaproteobacteria</taxon>
        <taxon>Enterobacterales</taxon>
        <taxon>Morganellaceae</taxon>
        <taxon>Morganella</taxon>
    </lineage>
</organism>
<evidence type="ECO:0000256" key="4">
    <source>
        <dbReference type="ARBA" id="ARBA00023163"/>
    </source>
</evidence>
<feature type="DNA-binding region" description="H-T-H motif" evidence="5">
    <location>
        <begin position="32"/>
        <end position="51"/>
    </location>
</feature>
<sequence>MEKLTEKQQRKRRQILDAAMHCFIEKGFHSTSTAEICKAAGMSPGNLFHYYPTKYAIIEAIAELDEDDHKAILSMGDEQGHAVNIIEKMITVLIMLYSEPGYTRLSLEIITEASRNPELNTAFVVNEQRLHAKFCDVLQRGIAAGEIDSQLNPAQTASWLLVLADGTLGRELMEPQFSREAFLSGLRVLLRKALQPGVTLPGPGAASP</sequence>
<evidence type="ECO:0000259" key="6">
    <source>
        <dbReference type="PROSITE" id="PS50977"/>
    </source>
</evidence>
<keyword evidence="3 5" id="KW-0238">DNA-binding</keyword>
<accession>A0AAN5RYV7</accession>
<keyword evidence="1" id="KW-0678">Repressor</keyword>
<dbReference type="SUPFAM" id="SSF48498">
    <property type="entry name" value="Tetracyclin repressor-like, C-terminal domain"/>
    <property type="match status" value="1"/>
</dbReference>
<dbReference type="PROSITE" id="PS50977">
    <property type="entry name" value="HTH_TETR_2"/>
    <property type="match status" value="1"/>
</dbReference>
<dbReference type="AlphaFoldDB" id="A0AAN5RYV7"/>
<dbReference type="GO" id="GO:0003700">
    <property type="term" value="F:DNA-binding transcription factor activity"/>
    <property type="evidence" value="ECO:0007669"/>
    <property type="project" value="TreeGrafter"/>
</dbReference>
<evidence type="ECO:0000256" key="5">
    <source>
        <dbReference type="PROSITE-ProRule" id="PRU00335"/>
    </source>
</evidence>
<dbReference type="PANTHER" id="PTHR30055">
    <property type="entry name" value="HTH-TYPE TRANSCRIPTIONAL REGULATOR RUTR"/>
    <property type="match status" value="1"/>
</dbReference>
<dbReference type="GO" id="GO:0000976">
    <property type="term" value="F:transcription cis-regulatory region binding"/>
    <property type="evidence" value="ECO:0007669"/>
    <property type="project" value="TreeGrafter"/>
</dbReference>
<dbReference type="Proteomes" id="UP000865968">
    <property type="component" value="Unassembled WGS sequence"/>
</dbReference>
<reference evidence="7" key="1">
    <citation type="journal article" date="2018" name="Genome Biol.">
        <title>SKESA: strategic k-mer extension for scrupulous assemblies.</title>
        <authorList>
            <person name="Souvorov A."/>
            <person name="Agarwala R."/>
            <person name="Lipman D.J."/>
        </authorList>
    </citation>
    <scope>NUCLEOTIDE SEQUENCE</scope>
    <source>
        <strain evidence="7">Morganella morganii ARLG-3209</strain>
    </source>
</reference>
<dbReference type="Pfam" id="PF00440">
    <property type="entry name" value="TetR_N"/>
    <property type="match status" value="1"/>
</dbReference>
<proteinExistence type="predicted"/>
<dbReference type="InterPro" id="IPR050109">
    <property type="entry name" value="HTH-type_TetR-like_transc_reg"/>
</dbReference>
<dbReference type="Pfam" id="PF13977">
    <property type="entry name" value="TetR_C_6"/>
    <property type="match status" value="1"/>
</dbReference>
<evidence type="ECO:0000313" key="8">
    <source>
        <dbReference type="Proteomes" id="UP000865968"/>
    </source>
</evidence>
<name>A0AAN5RYV7_MORMO</name>
<evidence type="ECO:0000256" key="1">
    <source>
        <dbReference type="ARBA" id="ARBA00022491"/>
    </source>
</evidence>
<keyword evidence="4" id="KW-0804">Transcription</keyword>
<dbReference type="Gene3D" id="1.10.357.10">
    <property type="entry name" value="Tetracycline Repressor, domain 2"/>
    <property type="match status" value="1"/>
</dbReference>
<dbReference type="InterPro" id="IPR009057">
    <property type="entry name" value="Homeodomain-like_sf"/>
</dbReference>